<evidence type="ECO:0000256" key="1">
    <source>
        <dbReference type="ARBA" id="ARBA00012687"/>
    </source>
</evidence>
<keyword evidence="3" id="KW-0441">Lipid A biosynthesis</keyword>
<feature type="region of interest" description="Disordered" evidence="8">
    <location>
        <begin position="28"/>
        <end position="48"/>
    </location>
</feature>
<dbReference type="GO" id="GO:0016020">
    <property type="term" value="C:membrane"/>
    <property type="evidence" value="ECO:0007669"/>
    <property type="project" value="GOC"/>
</dbReference>
<proteinExistence type="predicted"/>
<feature type="compositionally biased region" description="Polar residues" evidence="8">
    <location>
        <begin position="28"/>
        <end position="42"/>
    </location>
</feature>
<evidence type="ECO:0000256" key="5">
    <source>
        <dbReference type="ARBA" id="ARBA00022679"/>
    </source>
</evidence>
<protein>
    <recommendedName>
        <fullName evidence="1">lipid-A-disaccharide synthase</fullName>
        <ecNumber evidence="1">2.4.1.182</ecNumber>
    </recommendedName>
</protein>
<dbReference type="GO" id="GO:0005543">
    <property type="term" value="F:phospholipid binding"/>
    <property type="evidence" value="ECO:0007669"/>
    <property type="project" value="TreeGrafter"/>
</dbReference>
<dbReference type="Pfam" id="PF02684">
    <property type="entry name" value="LpxB"/>
    <property type="match status" value="1"/>
</dbReference>
<dbReference type="OrthoDB" id="2419at2759"/>
<accession>M1VGC1</accession>
<evidence type="ECO:0000256" key="6">
    <source>
        <dbReference type="ARBA" id="ARBA00023098"/>
    </source>
</evidence>
<dbReference type="AlphaFoldDB" id="M1VGC1"/>
<dbReference type="eggNOG" id="ENOG502SNGR">
    <property type="taxonomic scope" value="Eukaryota"/>
</dbReference>
<dbReference type="PANTHER" id="PTHR30372">
    <property type="entry name" value="LIPID-A-DISACCHARIDE SYNTHASE"/>
    <property type="match status" value="1"/>
</dbReference>
<comment type="catalytic activity">
    <reaction evidence="7">
        <text>a lipid X + a UDP-2-N,3-O-bis[(3R)-3-hydroxyacyl]-alpha-D-glucosamine = a lipid A disaccharide + UDP + H(+)</text>
        <dbReference type="Rhea" id="RHEA:67828"/>
        <dbReference type="ChEBI" id="CHEBI:15378"/>
        <dbReference type="ChEBI" id="CHEBI:58223"/>
        <dbReference type="ChEBI" id="CHEBI:137748"/>
        <dbReference type="ChEBI" id="CHEBI:176338"/>
        <dbReference type="ChEBI" id="CHEBI:176343"/>
        <dbReference type="EC" id="2.4.1.182"/>
    </reaction>
</comment>
<organism evidence="9 10">
    <name type="scientific">Cyanidioschyzon merolae (strain NIES-3377 / 10D)</name>
    <name type="common">Unicellular red alga</name>
    <dbReference type="NCBI Taxonomy" id="280699"/>
    <lineage>
        <taxon>Eukaryota</taxon>
        <taxon>Rhodophyta</taxon>
        <taxon>Bangiophyceae</taxon>
        <taxon>Cyanidiales</taxon>
        <taxon>Cyanidiaceae</taxon>
        <taxon>Cyanidioschyzon</taxon>
    </lineage>
</organism>
<sequence length="526" mass="58741">MARRHLFAGRFAGFAPVTGALWLRPGQRASSPVTGASDSVSRLGQRHPVSRRWRQQRTGLFNVRLSTRRLRVFISTGEVSGDMHGAALARSLKQQAMHRGGSRQQQQLLLLRGVGGPAMRQEGVELYADTLRISSIGLYEALRFVVPAYLAYEKAKKELLEDPPDVAVLIDYTGPNMALATWFRQNLPGVPVISYIGPQQWIWEANGKPAHRLLDYFPILATCCRCLVAIFPLEAAFYCRKLEELGALPNPPPQIVYVGHPILDLVEPVTRDAARAMLPWTSSEHVCVALMVASRLQEIGALLPATTRAALAMEKSLEAKDPPKRIRFIIPTARPEFSDQIRRVLLDQGVPSSRIASWDPNLREMHPETLFFLVPRDYARLVLAAADLAICKSGTVNLEAAVLGVPQIVLYRLSWTSAFVIRHLFQMQLPYVSAVNVVCLDQAIVPELLQEHVTPERIHEEAMALLENRNGCADRMRHSYQSQVLPRLRLAEDCPEPVVERTAAGRAAAVVWRYLDQAQESRTLVT</sequence>
<dbReference type="SUPFAM" id="SSF53756">
    <property type="entry name" value="UDP-Glycosyltransferase/glycogen phosphorylase"/>
    <property type="match status" value="1"/>
</dbReference>
<dbReference type="InterPro" id="IPR003835">
    <property type="entry name" value="Glyco_trans_19"/>
</dbReference>
<evidence type="ECO:0000313" key="9">
    <source>
        <dbReference type="EMBL" id="BAM79703.1"/>
    </source>
</evidence>
<dbReference type="GO" id="GO:0008915">
    <property type="term" value="F:lipid-A-disaccharide synthase activity"/>
    <property type="evidence" value="ECO:0007669"/>
    <property type="project" value="UniProtKB-EC"/>
</dbReference>
<dbReference type="NCBIfam" id="TIGR00215">
    <property type="entry name" value="lpxB"/>
    <property type="match status" value="1"/>
</dbReference>
<dbReference type="RefSeq" id="XP_005535989.1">
    <property type="nucleotide sequence ID" value="XM_005535932.1"/>
</dbReference>
<reference evidence="9 10" key="2">
    <citation type="journal article" date="2007" name="BMC Biol.">
        <title>A 100%-complete sequence reveals unusually simple genomic features in the hot-spring red alga Cyanidioschyzon merolae.</title>
        <authorList>
            <person name="Nozaki H."/>
            <person name="Takano H."/>
            <person name="Misumi O."/>
            <person name="Terasawa K."/>
            <person name="Matsuzaki M."/>
            <person name="Maruyama S."/>
            <person name="Nishida K."/>
            <person name="Yagisawa F."/>
            <person name="Yoshida Y."/>
            <person name="Fujiwara T."/>
            <person name="Takio S."/>
            <person name="Tamura K."/>
            <person name="Chung S.J."/>
            <person name="Nakamura S."/>
            <person name="Kuroiwa H."/>
            <person name="Tanaka K."/>
            <person name="Sato N."/>
            <person name="Kuroiwa T."/>
        </authorList>
    </citation>
    <scope>NUCLEOTIDE SEQUENCE [LARGE SCALE GENOMIC DNA]</scope>
    <source>
        <strain evidence="9 10">10D</strain>
    </source>
</reference>
<evidence type="ECO:0000313" key="10">
    <source>
        <dbReference type="Proteomes" id="UP000007014"/>
    </source>
</evidence>
<evidence type="ECO:0000256" key="8">
    <source>
        <dbReference type="SAM" id="MobiDB-lite"/>
    </source>
</evidence>
<dbReference type="OMA" id="FSVMGFR"/>
<reference evidence="9 10" key="1">
    <citation type="journal article" date="2004" name="Nature">
        <title>Genome sequence of the ultrasmall unicellular red alga Cyanidioschyzon merolae 10D.</title>
        <authorList>
            <person name="Matsuzaki M."/>
            <person name="Misumi O."/>
            <person name="Shin-i T."/>
            <person name="Maruyama S."/>
            <person name="Takahara M."/>
            <person name="Miyagishima S."/>
            <person name="Mori T."/>
            <person name="Nishida K."/>
            <person name="Yagisawa F."/>
            <person name="Nishida K."/>
            <person name="Yoshida Y."/>
            <person name="Nishimura Y."/>
            <person name="Nakao S."/>
            <person name="Kobayashi T."/>
            <person name="Momoyama Y."/>
            <person name="Higashiyama T."/>
            <person name="Minoda A."/>
            <person name="Sano M."/>
            <person name="Nomoto H."/>
            <person name="Oishi K."/>
            <person name="Hayashi H."/>
            <person name="Ohta F."/>
            <person name="Nishizaka S."/>
            <person name="Haga S."/>
            <person name="Miura S."/>
            <person name="Morishita T."/>
            <person name="Kabeya Y."/>
            <person name="Terasawa K."/>
            <person name="Suzuki Y."/>
            <person name="Ishii Y."/>
            <person name="Asakawa S."/>
            <person name="Takano H."/>
            <person name="Ohta N."/>
            <person name="Kuroiwa H."/>
            <person name="Tanaka K."/>
            <person name="Shimizu N."/>
            <person name="Sugano S."/>
            <person name="Sato N."/>
            <person name="Nozaki H."/>
            <person name="Ogasawara N."/>
            <person name="Kohara Y."/>
            <person name="Kuroiwa T."/>
        </authorList>
    </citation>
    <scope>NUCLEOTIDE SEQUENCE [LARGE SCALE GENOMIC DNA]</scope>
    <source>
        <strain evidence="9 10">10D</strain>
    </source>
</reference>
<dbReference type="Gramene" id="CMG211CT">
    <property type="protein sequence ID" value="CMG211CT"/>
    <property type="gene ID" value="CMG211C"/>
</dbReference>
<gene>
    <name evidence="9" type="ORF">CYME_CMG211C</name>
</gene>
<dbReference type="GO" id="GO:0009245">
    <property type="term" value="P:lipid A biosynthetic process"/>
    <property type="evidence" value="ECO:0007669"/>
    <property type="project" value="UniProtKB-KW"/>
</dbReference>
<evidence type="ECO:0000256" key="4">
    <source>
        <dbReference type="ARBA" id="ARBA00022676"/>
    </source>
</evidence>
<keyword evidence="2" id="KW-0444">Lipid biosynthesis</keyword>
<dbReference type="GeneID" id="16993128"/>
<dbReference type="EMBL" id="AP006489">
    <property type="protein sequence ID" value="BAM79703.1"/>
    <property type="molecule type" value="Genomic_DNA"/>
</dbReference>
<keyword evidence="10" id="KW-1185">Reference proteome</keyword>
<dbReference type="KEGG" id="cme:CYME_CMG211C"/>
<keyword evidence="5" id="KW-0808">Transferase</keyword>
<evidence type="ECO:0000256" key="2">
    <source>
        <dbReference type="ARBA" id="ARBA00022516"/>
    </source>
</evidence>
<evidence type="ECO:0000256" key="3">
    <source>
        <dbReference type="ARBA" id="ARBA00022556"/>
    </source>
</evidence>
<dbReference type="Proteomes" id="UP000007014">
    <property type="component" value="Chromosome 7"/>
</dbReference>
<dbReference type="HOGENOM" id="CLU_036577_3_1_1"/>
<dbReference type="PANTHER" id="PTHR30372:SF4">
    <property type="entry name" value="LIPID-A-DISACCHARIDE SYNTHASE, MITOCHONDRIAL-RELATED"/>
    <property type="match status" value="1"/>
</dbReference>
<dbReference type="STRING" id="280699.M1VGC1"/>
<keyword evidence="4" id="KW-0328">Glycosyltransferase</keyword>
<evidence type="ECO:0000256" key="7">
    <source>
        <dbReference type="ARBA" id="ARBA00048975"/>
    </source>
</evidence>
<keyword evidence="6" id="KW-0443">Lipid metabolism</keyword>
<name>M1VGC1_CYAM1</name>
<dbReference type="EC" id="2.4.1.182" evidence="1"/>